<proteinExistence type="predicted"/>
<dbReference type="GO" id="GO:0015074">
    <property type="term" value="P:DNA integration"/>
    <property type="evidence" value="ECO:0007669"/>
    <property type="project" value="InterPro"/>
</dbReference>
<dbReference type="InterPro" id="IPR001584">
    <property type="entry name" value="Integrase_cat-core"/>
</dbReference>
<reference evidence="3" key="1">
    <citation type="submission" date="2025-08" db="UniProtKB">
        <authorList>
            <consortium name="Ensembl"/>
        </authorList>
    </citation>
    <scope>IDENTIFICATION</scope>
</reference>
<dbReference type="AlphaFoldDB" id="A0A3Q3E6J5"/>
<dbReference type="STRING" id="56723.ENSLBEP00000001616"/>
<dbReference type="InterPro" id="IPR036397">
    <property type="entry name" value="RNaseH_sf"/>
</dbReference>
<evidence type="ECO:0000313" key="3">
    <source>
        <dbReference type="Ensembl" id="ENSLBEP00000001616.1"/>
    </source>
</evidence>
<evidence type="ECO:0000256" key="1">
    <source>
        <dbReference type="SAM" id="MobiDB-lite"/>
    </source>
</evidence>
<dbReference type="PROSITE" id="PS50994">
    <property type="entry name" value="INTEGRASE"/>
    <property type="match status" value="1"/>
</dbReference>
<reference evidence="3" key="2">
    <citation type="submission" date="2025-09" db="UniProtKB">
        <authorList>
            <consortium name="Ensembl"/>
        </authorList>
    </citation>
    <scope>IDENTIFICATION</scope>
</reference>
<dbReference type="Pfam" id="PF00665">
    <property type="entry name" value="rve"/>
    <property type="match status" value="1"/>
</dbReference>
<dbReference type="InterPro" id="IPR012337">
    <property type="entry name" value="RNaseH-like_sf"/>
</dbReference>
<keyword evidence="4" id="KW-1185">Reference proteome</keyword>
<dbReference type="PANTHER" id="PTHR37984">
    <property type="entry name" value="PROTEIN CBG26694"/>
    <property type="match status" value="1"/>
</dbReference>
<dbReference type="GO" id="GO:0003676">
    <property type="term" value="F:nucleic acid binding"/>
    <property type="evidence" value="ECO:0007669"/>
    <property type="project" value="InterPro"/>
</dbReference>
<feature type="compositionally biased region" description="Polar residues" evidence="1">
    <location>
        <begin position="216"/>
        <end position="226"/>
    </location>
</feature>
<sequence length="246" mass="28229">MALLSNTSSMCVITQVKSIFARHGIPNTVVSDNGPCFNSREWQQFARKYDFKHVTSSPLYAQSNGKAEKGVHILKQLLKKAEDSDSDPYLALLSYRASPLECGLSPAELLMNRKLRTTLPSYIKQKRRPRLERRLQHQKMKQKSFYDKTAKQLPPLSTDNTVRIEEPNGWKTKATVLQEVGPRSFTIKTEEGQLLRRNRRTLLKTQELSEEDSESPTDNNTGTQTLMEPVVRRSTREIKKPDRLNL</sequence>
<name>A0A3Q3E6J5_9LABR</name>
<evidence type="ECO:0000259" key="2">
    <source>
        <dbReference type="PROSITE" id="PS50994"/>
    </source>
</evidence>
<feature type="region of interest" description="Disordered" evidence="1">
    <location>
        <begin position="203"/>
        <end position="246"/>
    </location>
</feature>
<dbReference type="InParanoid" id="A0A3Q3E6J5"/>
<dbReference type="Proteomes" id="UP000261660">
    <property type="component" value="Unplaced"/>
</dbReference>
<dbReference type="FunFam" id="3.30.420.10:FF:000384">
    <property type="match status" value="1"/>
</dbReference>
<dbReference type="SUPFAM" id="SSF53098">
    <property type="entry name" value="Ribonuclease H-like"/>
    <property type="match status" value="1"/>
</dbReference>
<feature type="domain" description="Integrase catalytic" evidence="2">
    <location>
        <begin position="1"/>
        <end position="132"/>
    </location>
</feature>
<dbReference type="PANTHER" id="PTHR37984:SF7">
    <property type="entry name" value="INTEGRASE CATALYTIC DOMAIN-CONTAINING PROTEIN"/>
    <property type="match status" value="1"/>
</dbReference>
<dbReference type="GeneTree" id="ENSGT00490000044642"/>
<dbReference type="Gene3D" id="3.30.420.10">
    <property type="entry name" value="Ribonuclease H-like superfamily/Ribonuclease H"/>
    <property type="match status" value="1"/>
</dbReference>
<feature type="compositionally biased region" description="Basic and acidic residues" evidence="1">
    <location>
        <begin position="230"/>
        <end position="246"/>
    </location>
</feature>
<dbReference type="Ensembl" id="ENSLBET00000001727.1">
    <property type="protein sequence ID" value="ENSLBEP00000001616.1"/>
    <property type="gene ID" value="ENSLBEG00000001291.1"/>
</dbReference>
<accession>A0A3Q3E6J5</accession>
<evidence type="ECO:0000313" key="4">
    <source>
        <dbReference type="Proteomes" id="UP000261660"/>
    </source>
</evidence>
<organism evidence="3 4">
    <name type="scientific">Labrus bergylta</name>
    <name type="common">ballan wrasse</name>
    <dbReference type="NCBI Taxonomy" id="56723"/>
    <lineage>
        <taxon>Eukaryota</taxon>
        <taxon>Metazoa</taxon>
        <taxon>Chordata</taxon>
        <taxon>Craniata</taxon>
        <taxon>Vertebrata</taxon>
        <taxon>Euteleostomi</taxon>
        <taxon>Actinopterygii</taxon>
        <taxon>Neopterygii</taxon>
        <taxon>Teleostei</taxon>
        <taxon>Neoteleostei</taxon>
        <taxon>Acanthomorphata</taxon>
        <taxon>Eupercaria</taxon>
        <taxon>Labriformes</taxon>
        <taxon>Labridae</taxon>
        <taxon>Labrus</taxon>
    </lineage>
</organism>
<protein>
    <recommendedName>
        <fullName evidence="2">Integrase catalytic domain-containing protein</fullName>
    </recommendedName>
</protein>
<dbReference type="InterPro" id="IPR050951">
    <property type="entry name" value="Retrovirus_Pol_polyprotein"/>
</dbReference>